<evidence type="ECO:0000313" key="1">
    <source>
        <dbReference type="EMBL" id="KAF2298184.1"/>
    </source>
</evidence>
<comment type="caution">
    <text evidence="1">The sequence shown here is derived from an EMBL/GenBank/DDBJ whole genome shotgun (WGS) entry which is preliminary data.</text>
</comment>
<organism evidence="1 2">
    <name type="scientific">Hevea brasiliensis</name>
    <name type="common">Para rubber tree</name>
    <name type="synonym">Siphonia brasiliensis</name>
    <dbReference type="NCBI Taxonomy" id="3981"/>
    <lineage>
        <taxon>Eukaryota</taxon>
        <taxon>Viridiplantae</taxon>
        <taxon>Streptophyta</taxon>
        <taxon>Embryophyta</taxon>
        <taxon>Tracheophyta</taxon>
        <taxon>Spermatophyta</taxon>
        <taxon>Magnoliopsida</taxon>
        <taxon>eudicotyledons</taxon>
        <taxon>Gunneridae</taxon>
        <taxon>Pentapetalae</taxon>
        <taxon>rosids</taxon>
        <taxon>fabids</taxon>
        <taxon>Malpighiales</taxon>
        <taxon>Euphorbiaceae</taxon>
        <taxon>Crotonoideae</taxon>
        <taxon>Micrandreae</taxon>
        <taxon>Hevea</taxon>
    </lineage>
</organism>
<proteinExistence type="predicted"/>
<gene>
    <name evidence="1" type="ORF">GH714_016883</name>
</gene>
<accession>A0A6A6LAY6</accession>
<dbReference type="Proteomes" id="UP000467840">
    <property type="component" value="Chromosome 1"/>
</dbReference>
<sequence>MRVAFTYTQSQVWYLDERIHHWYRGMQERKVPLDPHLDMYFKHLLTQYASAEAREGTDFGALLAADGGDYNTFVERFIVRRLVAIHAPEDLIHPNLLALFIEPLVLVGFEDILLLIPEFQGGPLSRQFLEHWENIWPCRTIEYQIESSANQSTSDEYKRWASLIDQDAYFLRRSREESSSYASKKHKKQ</sequence>
<name>A0A6A6LAY6_HEVBR</name>
<dbReference type="EMBL" id="JAAGAX010000011">
    <property type="protein sequence ID" value="KAF2298184.1"/>
    <property type="molecule type" value="Genomic_DNA"/>
</dbReference>
<reference evidence="1 2" key="1">
    <citation type="journal article" date="2020" name="Mol. Plant">
        <title>The Chromosome-Based Rubber Tree Genome Provides New Insights into Spurge Genome Evolution and Rubber Biosynthesis.</title>
        <authorList>
            <person name="Liu J."/>
            <person name="Shi C."/>
            <person name="Shi C.C."/>
            <person name="Li W."/>
            <person name="Zhang Q.J."/>
            <person name="Zhang Y."/>
            <person name="Li K."/>
            <person name="Lu H.F."/>
            <person name="Shi C."/>
            <person name="Zhu S.T."/>
            <person name="Xiao Z.Y."/>
            <person name="Nan H."/>
            <person name="Yue Y."/>
            <person name="Zhu X.G."/>
            <person name="Wu Y."/>
            <person name="Hong X.N."/>
            <person name="Fan G.Y."/>
            <person name="Tong Y."/>
            <person name="Zhang D."/>
            <person name="Mao C.L."/>
            <person name="Liu Y.L."/>
            <person name="Hao S.J."/>
            <person name="Liu W.Q."/>
            <person name="Lv M.Q."/>
            <person name="Zhang H.B."/>
            <person name="Liu Y."/>
            <person name="Hu-Tang G.R."/>
            <person name="Wang J.P."/>
            <person name="Wang J.H."/>
            <person name="Sun Y.H."/>
            <person name="Ni S.B."/>
            <person name="Chen W.B."/>
            <person name="Zhang X.C."/>
            <person name="Jiao Y.N."/>
            <person name="Eichler E.E."/>
            <person name="Li G.H."/>
            <person name="Liu X."/>
            <person name="Gao L.Z."/>
        </authorList>
    </citation>
    <scope>NUCLEOTIDE SEQUENCE [LARGE SCALE GENOMIC DNA]</scope>
    <source>
        <strain evidence="2">cv. GT1</strain>
        <tissue evidence="1">Leaf</tissue>
    </source>
</reference>
<dbReference type="AlphaFoldDB" id="A0A6A6LAY6"/>
<protein>
    <submittedName>
        <fullName evidence="1">Uncharacterized protein</fullName>
    </submittedName>
</protein>
<evidence type="ECO:0000313" key="2">
    <source>
        <dbReference type="Proteomes" id="UP000467840"/>
    </source>
</evidence>
<keyword evidence="2" id="KW-1185">Reference proteome</keyword>